<reference evidence="1 2" key="1">
    <citation type="journal article" date="2014" name="ISME J.">
        <title>Candidatus Competibacter-lineage genomes retrieved from metagenomes reveal functional metabolic diversity.</title>
        <authorList>
            <person name="McIlroy S.J."/>
            <person name="Albertsen M."/>
            <person name="Andresen E.K."/>
            <person name="Saunders A.M."/>
            <person name="Kristiansen R."/>
            <person name="Stokholm-Bjerregaard M."/>
            <person name="Nielsen K.L."/>
            <person name="Nielsen P.H."/>
        </authorList>
    </citation>
    <scope>NUCLEOTIDE SEQUENCE [LARGE SCALE GENOMIC DNA]</scope>
    <source>
        <strain evidence="1 2">Run_B_J11</strain>
    </source>
</reference>
<organism evidence="1 2">
    <name type="scientific">Candidatus Contendobacter odensis Run_B_J11</name>
    <dbReference type="NCBI Taxonomy" id="1400861"/>
    <lineage>
        <taxon>Bacteria</taxon>
        <taxon>Pseudomonadati</taxon>
        <taxon>Pseudomonadota</taxon>
        <taxon>Gammaproteobacteria</taxon>
        <taxon>Candidatus Competibacteraceae</taxon>
        <taxon>Candidatus Contendibacter</taxon>
    </lineage>
</organism>
<protein>
    <submittedName>
        <fullName evidence="1">Uncharacterized protein</fullName>
    </submittedName>
</protein>
<gene>
    <name evidence="1" type="ORF">BN874_950002</name>
</gene>
<dbReference type="Proteomes" id="UP000019184">
    <property type="component" value="Unassembled WGS sequence"/>
</dbReference>
<comment type="caution">
    <text evidence="1">The sequence shown here is derived from an EMBL/GenBank/DDBJ whole genome shotgun (WGS) entry which is preliminary data.</text>
</comment>
<name>A0A7U7GH10_9GAMM</name>
<keyword evidence="2" id="KW-1185">Reference proteome</keyword>
<proteinExistence type="predicted"/>
<sequence>MQPVVGGKFASLLNRLLPSLHHRIVIIGMHCLEPHRSCCLVGGQADPLTPAVIDIAAFALNIAQKHAHRKLISQHAKTLFTGAQRLNNLLLAVNLRFKSAQSFDGPSLAVDLRFKFPLAVVLRDNTLMEAVAFFLP</sequence>
<evidence type="ECO:0000313" key="2">
    <source>
        <dbReference type="Proteomes" id="UP000019184"/>
    </source>
</evidence>
<dbReference type="EMBL" id="CBTK010000315">
    <property type="protein sequence ID" value="CDH47769.1"/>
    <property type="molecule type" value="Genomic_DNA"/>
</dbReference>
<accession>A0A7U7GH10</accession>
<dbReference type="AlphaFoldDB" id="A0A7U7GH10"/>
<evidence type="ECO:0000313" key="1">
    <source>
        <dbReference type="EMBL" id="CDH47769.1"/>
    </source>
</evidence>